<comment type="caution">
    <text evidence="6">The sequence shown here is derived from an EMBL/GenBank/DDBJ whole genome shotgun (WGS) entry which is preliminary data.</text>
</comment>
<keyword evidence="7" id="KW-1185">Reference proteome</keyword>
<proteinExistence type="predicted"/>
<dbReference type="PANTHER" id="PTHR43280:SF29">
    <property type="entry name" value="ARAC-FAMILY TRANSCRIPTIONAL REGULATOR"/>
    <property type="match status" value="1"/>
</dbReference>
<evidence type="ECO:0000256" key="2">
    <source>
        <dbReference type="ARBA" id="ARBA00023125"/>
    </source>
</evidence>
<feature type="transmembrane region" description="Helical" evidence="4">
    <location>
        <begin position="7"/>
        <end position="28"/>
    </location>
</feature>
<dbReference type="SUPFAM" id="SSF46689">
    <property type="entry name" value="Homeodomain-like"/>
    <property type="match status" value="1"/>
</dbReference>
<protein>
    <submittedName>
        <fullName evidence="6">AraC family transcriptional regulator</fullName>
    </submittedName>
</protein>
<keyword evidence="2" id="KW-0238">DNA-binding</keyword>
<accession>A0ABT6YPK0</accession>
<dbReference type="InterPro" id="IPR018060">
    <property type="entry name" value="HTH_AraC"/>
</dbReference>
<evidence type="ECO:0000256" key="4">
    <source>
        <dbReference type="SAM" id="Phobius"/>
    </source>
</evidence>
<dbReference type="Gene3D" id="1.10.10.60">
    <property type="entry name" value="Homeodomain-like"/>
    <property type="match status" value="2"/>
</dbReference>
<evidence type="ECO:0000313" key="6">
    <source>
        <dbReference type="EMBL" id="MDI9865523.1"/>
    </source>
</evidence>
<reference evidence="6 7" key="1">
    <citation type="submission" date="2023-05" db="EMBL/GenBank/DDBJ databases">
        <title>Novel species of genus Flectobacillus isolated from stream in China.</title>
        <authorList>
            <person name="Lu H."/>
        </authorList>
    </citation>
    <scope>NUCLEOTIDE SEQUENCE [LARGE SCALE GENOMIC DNA]</scope>
    <source>
        <strain evidence="6 7">DC10W</strain>
    </source>
</reference>
<keyword evidence="4" id="KW-0812">Transmembrane</keyword>
<evidence type="ECO:0000256" key="3">
    <source>
        <dbReference type="ARBA" id="ARBA00023163"/>
    </source>
</evidence>
<feature type="domain" description="HTH araC/xylS-type" evidence="5">
    <location>
        <begin position="196"/>
        <end position="300"/>
    </location>
</feature>
<keyword evidence="4" id="KW-1133">Transmembrane helix</keyword>
<organism evidence="6 7">
    <name type="scientific">Flectobacillus longus</name>
    <dbReference type="NCBI Taxonomy" id="2984207"/>
    <lineage>
        <taxon>Bacteria</taxon>
        <taxon>Pseudomonadati</taxon>
        <taxon>Bacteroidota</taxon>
        <taxon>Cytophagia</taxon>
        <taxon>Cytophagales</taxon>
        <taxon>Flectobacillaceae</taxon>
        <taxon>Flectobacillus</taxon>
    </lineage>
</organism>
<dbReference type="PROSITE" id="PS00041">
    <property type="entry name" value="HTH_ARAC_FAMILY_1"/>
    <property type="match status" value="1"/>
</dbReference>
<keyword evidence="4" id="KW-0472">Membrane</keyword>
<dbReference type="PROSITE" id="PS01124">
    <property type="entry name" value="HTH_ARAC_FAMILY_2"/>
    <property type="match status" value="1"/>
</dbReference>
<evidence type="ECO:0000259" key="5">
    <source>
        <dbReference type="PROSITE" id="PS01124"/>
    </source>
</evidence>
<dbReference type="Proteomes" id="UP001236569">
    <property type="component" value="Unassembled WGS sequence"/>
</dbReference>
<name>A0ABT6YPK0_9BACT</name>
<dbReference type="InterPro" id="IPR018062">
    <property type="entry name" value="HTH_AraC-typ_CS"/>
</dbReference>
<feature type="transmembrane region" description="Helical" evidence="4">
    <location>
        <begin position="48"/>
        <end position="66"/>
    </location>
</feature>
<sequence>MKLNIKMLLHGIPAILYLFYCLAVFIYDKMILHDYGFLANGQDPDFDTWYQLLGFVSMSIYLLIGFRYHQLYLKSINQVLSNTTAYLYPWLPRFFFACIMLLLTRGILAVVGLIWDMNYVNTWWYFLCYAICCYYIAILSYSNAVESKLLFRTNLLSTKETYWALPDTIETEYISIPITENTTTQELSDELLVIKQSLLQALEHQKVFLNPELTLVELSKQLNTNASVLSKVINKGFGQNFNDLINQYRINIVISAIEMGLHKKQTLLSIAFDSGFNSKATFNRAFKKVTNYTPIEYIQHHLS</sequence>
<dbReference type="EMBL" id="JASHID010000010">
    <property type="protein sequence ID" value="MDI9865523.1"/>
    <property type="molecule type" value="Genomic_DNA"/>
</dbReference>
<keyword evidence="1" id="KW-0805">Transcription regulation</keyword>
<feature type="transmembrane region" description="Helical" evidence="4">
    <location>
        <begin position="94"/>
        <end position="117"/>
    </location>
</feature>
<dbReference type="RefSeq" id="WP_283370500.1">
    <property type="nucleotide sequence ID" value="NZ_JASHID010000010.1"/>
</dbReference>
<dbReference type="SMART" id="SM00342">
    <property type="entry name" value="HTH_ARAC"/>
    <property type="match status" value="1"/>
</dbReference>
<evidence type="ECO:0000313" key="7">
    <source>
        <dbReference type="Proteomes" id="UP001236569"/>
    </source>
</evidence>
<dbReference type="InterPro" id="IPR009057">
    <property type="entry name" value="Homeodomain-like_sf"/>
</dbReference>
<feature type="transmembrane region" description="Helical" evidence="4">
    <location>
        <begin position="123"/>
        <end position="142"/>
    </location>
</feature>
<evidence type="ECO:0000256" key="1">
    <source>
        <dbReference type="ARBA" id="ARBA00023015"/>
    </source>
</evidence>
<dbReference type="PANTHER" id="PTHR43280">
    <property type="entry name" value="ARAC-FAMILY TRANSCRIPTIONAL REGULATOR"/>
    <property type="match status" value="1"/>
</dbReference>
<dbReference type="Pfam" id="PF12833">
    <property type="entry name" value="HTH_18"/>
    <property type="match status" value="1"/>
</dbReference>
<gene>
    <name evidence="6" type="ORF">QM480_14365</name>
</gene>
<keyword evidence="3" id="KW-0804">Transcription</keyword>